<reference evidence="4" key="1">
    <citation type="journal article" date="2014" name="Nucleic Acids Res.">
        <title>The evolutionary dynamics of variant antigen genes in Babesia reveal a history of genomic innovation underlying host-parasite interaction.</title>
        <authorList>
            <person name="Jackson A.P."/>
            <person name="Otto T.D."/>
            <person name="Darby A."/>
            <person name="Ramaprasad A."/>
            <person name="Xia D."/>
            <person name="Echaide I.E."/>
            <person name="Farber M."/>
            <person name="Gahlot S."/>
            <person name="Gamble J."/>
            <person name="Gupta D."/>
            <person name="Gupta Y."/>
            <person name="Jackson L."/>
            <person name="Malandrin L."/>
            <person name="Malas T.B."/>
            <person name="Moussa E."/>
            <person name="Nair M."/>
            <person name="Reid A.J."/>
            <person name="Sanders M."/>
            <person name="Sharma J."/>
            <person name="Tracey A."/>
            <person name="Quail M.A."/>
            <person name="Weir W."/>
            <person name="Wastling J.M."/>
            <person name="Hall N."/>
            <person name="Willadsen P."/>
            <person name="Lingelbach K."/>
            <person name="Shiels B."/>
            <person name="Tait A."/>
            <person name="Berriman M."/>
            <person name="Allred D.R."/>
            <person name="Pain A."/>
        </authorList>
    </citation>
    <scope>NUCLEOTIDE SEQUENCE [LARGE SCALE GENOMIC DNA]</scope>
    <source>
        <strain evidence="4">Bond</strain>
    </source>
</reference>
<evidence type="ECO:0000256" key="1">
    <source>
        <dbReference type="SAM" id="MobiDB-lite"/>
    </source>
</evidence>
<accession>A0A061DAB8</accession>
<evidence type="ECO:0008006" key="5">
    <source>
        <dbReference type="Google" id="ProtNLM"/>
    </source>
</evidence>
<protein>
    <recommendedName>
        <fullName evidence="5">C3H1-type domain-containing protein</fullName>
    </recommendedName>
</protein>
<keyword evidence="2" id="KW-1133">Transmembrane helix</keyword>
<feature type="region of interest" description="Disordered" evidence="1">
    <location>
        <begin position="1255"/>
        <end position="1279"/>
    </location>
</feature>
<feature type="transmembrane region" description="Helical" evidence="2">
    <location>
        <begin position="1753"/>
        <end position="1774"/>
    </location>
</feature>
<sequence>MTFLNHPNNLCLVTLHFPPSTSCHCPDHVPPRELGKKFCKILNLKNTSNNNPTNILNNFCSGLEKFLGFDSTSKGYDGSGIVYSDLDRLCDGVMGFLSGVLSNIKEHLGQHKNTLNEAITSLNTNKHGGKIGFNIAIGQVVEGVRGYNDAVSVSNNLVKQEVKKLNDKVSNAFLKDVDNVLADVRDKRGNLIPYQDKQVKQAVGQIDAKLEECKQNAQTFINNLDTERSVLKTSINDLNSDLKHKLENVRRTVEYESERLGRVKEQESKELKKTIEKIGEVMSTLKVDVDCKIGEDVKKFVDELRKRVTPIKKNLEKIATDLSQYVLELEQWIEKTQSFIHGVREKSLDAIVNEANDSLTSKKYPIEQDAKELLKWKDTLHFHIDNIKSTLQDKVREVKSAIGVIGRKFNDGISEVPDSIEKIMQHIKGKIEIIEGHVGDKKDAGLPADHRDASIYHNWCVLKEEIRDHVDLIEGRSGRSKVRNDNGITQIRQGVIKYAALFKESNGDDVGFGKVLKEWIPEIVSNEAVKGWIEKYIEDNTWNSYFNGELSARGRASVRPYVTKKIIEQIKDGINQIGPQKTFAHNNTVDDYLSYVKNYLNKFSAEVIKKGDDITNTIDGQVRYDRKLVQFGSTGRPNNTHLTLAVKATVGVLAVLAKRVAEQIASFTDGGEIKVGANLTHISKKVTEINNQVDDNVNNASPGVDYGGKIDVALQELHTKIKNLHGQLGMTLATSSTGGDTDTLASYVDRNITAIDTYADSIDIEHIKSNLVTLSNNINEHLATLSDAVSTSTNAVRRKLTELQNERIGNAAKSGTVAEDTLQEIHEKLHELQTGPVSTALKDATDLLDSYLAGADKHYTQLISDHVKKDIQKATDKLTTHARKTYVEAIKFLLTEFAGKVRTELRDLPRKIDADLKIGFKGFMKDFHVPLTNDLRNGDYTVHKLSYAFKLCFGPWQMLLEREIDRVDMEERKRKNRAPTVSEVTYTKKLKSVFGALDEVLMHFTSKNGYDHETHGKLDKLDAEIAGLKPETFAKPNTAILDSIAAGLTKFVSEMRSVYISKYDRALLTDDLTTNHRIKVTTEKSENTYDLTAYGKKCSKVCLTVFSILFNALVEMRRVCGQVGNVKRIYASTSDKKNPLGDFFRSNGYHVATDSSKQDGELRNHGECRSHNILELLVAPSAVFDKRSSQDHSGLLKDLFDYLHFYYQICHFTATSKKHPSSIFDMLCWLTGLSHNRVHHELTLNGFANLFEKPQETASEASDQNADPVVREDDDTDDSEITLKTEDDNALEAYPKKITATCLSDTLTAVCHQAEETLIVLLGHGHGDGIYACDFNTNPQGFQYPTNMDTLVCMLCEIVNRLYNQLYFLLDQCKRSTSMSGWRECEYGQGVGGSGWRCNDLSCGDCNSAEKCKRHPRCGVKSPLQSYLEDGLRGFLPHNLDGNSGKLNCPVKSHTNGPCKTPMGFKDISIMASHRYTGRHIRYVLAEFCGTASSPLTAMCSMLRCVLPSAPKTFDQMFAFFQCLLVDWNDQRFKSLITHREEAFNSAVIAANFENSSTQLEITPMLGTTSHKFGKHADGALYSLLSCNPSSNSSHACGPYMKPICSEVSTTFTVKHADRYLSSVLYLTESFYYVLQQLFEECNSKCGKPGTRCSTQSCAKGCERQQTKRSADPSHDHACISVVSCQSTLPILYKYGFTFRDAESLNGAKRINTKRTCVEFCKTLGNVVKPGSVLYNLVHKTIPEFLFKIRAPFIWLNVALWLLSFLYLLHIMVIRLDLLHIKSHLHSPSSHRIAAQSLLAAARVNKLNRVFYLQP</sequence>
<keyword evidence="4" id="KW-1185">Reference proteome</keyword>
<evidence type="ECO:0000256" key="2">
    <source>
        <dbReference type="SAM" id="Phobius"/>
    </source>
</evidence>
<dbReference type="VEuPathDB" id="PiroplasmaDB:BBBOND_0313950"/>
<organism evidence="3 4">
    <name type="scientific">Babesia bigemina</name>
    <dbReference type="NCBI Taxonomy" id="5866"/>
    <lineage>
        <taxon>Eukaryota</taxon>
        <taxon>Sar</taxon>
        <taxon>Alveolata</taxon>
        <taxon>Apicomplexa</taxon>
        <taxon>Aconoidasida</taxon>
        <taxon>Piroplasmida</taxon>
        <taxon>Babesiidae</taxon>
        <taxon>Babesia</taxon>
    </lineage>
</organism>
<proteinExistence type="predicted"/>
<dbReference type="GeneID" id="24566034"/>
<name>A0A061DAB8_BABBI</name>
<keyword evidence="2" id="KW-0812">Transmembrane</keyword>
<feature type="compositionally biased region" description="Polar residues" evidence="1">
    <location>
        <begin position="1256"/>
        <end position="1265"/>
    </location>
</feature>
<keyword evidence="2" id="KW-0472">Membrane</keyword>
<dbReference type="KEGG" id="bbig:BBBOND_0313950"/>
<dbReference type="Proteomes" id="UP000033188">
    <property type="component" value="Chromosome 3"/>
</dbReference>
<dbReference type="RefSeq" id="XP_012769679.1">
    <property type="nucleotide sequence ID" value="XM_012914225.1"/>
</dbReference>
<gene>
    <name evidence="3" type="ORF">BBBOND_0313950</name>
</gene>
<dbReference type="OrthoDB" id="366456at2759"/>
<evidence type="ECO:0000313" key="4">
    <source>
        <dbReference type="Proteomes" id="UP000033188"/>
    </source>
</evidence>
<dbReference type="EMBL" id="LK391709">
    <property type="protein sequence ID" value="CDR97493.1"/>
    <property type="molecule type" value="Genomic_DNA"/>
</dbReference>
<dbReference type="SUPFAM" id="SSF58113">
    <property type="entry name" value="Apolipoprotein A-I"/>
    <property type="match status" value="1"/>
</dbReference>
<evidence type="ECO:0000313" key="3">
    <source>
        <dbReference type="EMBL" id="CDR97493.1"/>
    </source>
</evidence>